<reference evidence="2" key="2">
    <citation type="submission" date="2023-06" db="EMBL/GenBank/DDBJ databases">
        <authorList>
            <consortium name="Lawrence Berkeley National Laboratory"/>
            <person name="Haridas S."/>
            <person name="Hensen N."/>
            <person name="Bonometti L."/>
            <person name="Westerberg I."/>
            <person name="Brannstrom I.O."/>
            <person name="Guillou S."/>
            <person name="Cros-Aarteil S."/>
            <person name="Calhoun S."/>
            <person name="Kuo A."/>
            <person name="Mondo S."/>
            <person name="Pangilinan J."/>
            <person name="Riley R."/>
            <person name="Labutti K."/>
            <person name="Andreopoulos B."/>
            <person name="Lipzen A."/>
            <person name="Chen C."/>
            <person name="Yanf M."/>
            <person name="Daum C."/>
            <person name="Ng V."/>
            <person name="Clum A."/>
            <person name="Steindorff A."/>
            <person name="Ohm R."/>
            <person name="Martin F."/>
            <person name="Silar P."/>
            <person name="Natvig D."/>
            <person name="Lalanne C."/>
            <person name="Gautier V."/>
            <person name="Ament-Velasquez S.L."/>
            <person name="Kruys A."/>
            <person name="Hutchinson M.I."/>
            <person name="Powell A.J."/>
            <person name="Barry K."/>
            <person name="Miller A.N."/>
            <person name="Grigoriev I.V."/>
            <person name="Debuchy R."/>
            <person name="Gladieux P."/>
            <person name="Thoren M.H."/>
            <person name="Johannesson H."/>
        </authorList>
    </citation>
    <scope>NUCLEOTIDE SEQUENCE</scope>
    <source>
        <strain evidence="2">CBS 314.62</strain>
    </source>
</reference>
<evidence type="ECO:0000313" key="2">
    <source>
        <dbReference type="EMBL" id="KAK3680826.1"/>
    </source>
</evidence>
<comment type="caution">
    <text evidence="2">The sequence shown here is derived from an EMBL/GenBank/DDBJ whole genome shotgun (WGS) entry which is preliminary data.</text>
</comment>
<protein>
    <recommendedName>
        <fullName evidence="1">N-acetyltransferase domain-containing protein</fullName>
    </recommendedName>
</protein>
<evidence type="ECO:0000259" key="1">
    <source>
        <dbReference type="PROSITE" id="PS51186"/>
    </source>
</evidence>
<dbReference type="PANTHER" id="PTHR42791:SF17">
    <property type="entry name" value="ACETYLTRANSFERASE, GNAT FAMILY FAMILY (AFU_ORTHOLOGUE AFUA_8G05690)"/>
    <property type="match status" value="1"/>
</dbReference>
<dbReference type="GO" id="GO:0016747">
    <property type="term" value="F:acyltransferase activity, transferring groups other than amino-acyl groups"/>
    <property type="evidence" value="ECO:0007669"/>
    <property type="project" value="InterPro"/>
</dbReference>
<dbReference type="AlphaFoldDB" id="A0AAE0WYM9"/>
<dbReference type="InterPro" id="IPR052523">
    <property type="entry name" value="Trichothecene_AcTrans"/>
</dbReference>
<dbReference type="InterPro" id="IPR016181">
    <property type="entry name" value="Acyl_CoA_acyltransferase"/>
</dbReference>
<dbReference type="InterPro" id="IPR000182">
    <property type="entry name" value="GNAT_dom"/>
</dbReference>
<proteinExistence type="predicted"/>
<dbReference type="Proteomes" id="UP001270362">
    <property type="component" value="Unassembled WGS sequence"/>
</dbReference>
<organism evidence="2 3">
    <name type="scientific">Podospora appendiculata</name>
    <dbReference type="NCBI Taxonomy" id="314037"/>
    <lineage>
        <taxon>Eukaryota</taxon>
        <taxon>Fungi</taxon>
        <taxon>Dikarya</taxon>
        <taxon>Ascomycota</taxon>
        <taxon>Pezizomycotina</taxon>
        <taxon>Sordariomycetes</taxon>
        <taxon>Sordariomycetidae</taxon>
        <taxon>Sordariales</taxon>
        <taxon>Podosporaceae</taxon>
        <taxon>Podospora</taxon>
    </lineage>
</organism>
<dbReference type="PROSITE" id="PS51186">
    <property type="entry name" value="GNAT"/>
    <property type="match status" value="1"/>
</dbReference>
<gene>
    <name evidence="2" type="ORF">B0T22DRAFT_474165</name>
</gene>
<dbReference type="Pfam" id="PF00583">
    <property type="entry name" value="Acetyltransf_1"/>
    <property type="match status" value="1"/>
</dbReference>
<name>A0AAE0WYM9_9PEZI</name>
<reference evidence="2" key="1">
    <citation type="journal article" date="2023" name="Mol. Phylogenet. Evol.">
        <title>Genome-scale phylogeny and comparative genomics of the fungal order Sordariales.</title>
        <authorList>
            <person name="Hensen N."/>
            <person name="Bonometti L."/>
            <person name="Westerberg I."/>
            <person name="Brannstrom I.O."/>
            <person name="Guillou S."/>
            <person name="Cros-Aarteil S."/>
            <person name="Calhoun S."/>
            <person name="Haridas S."/>
            <person name="Kuo A."/>
            <person name="Mondo S."/>
            <person name="Pangilinan J."/>
            <person name="Riley R."/>
            <person name="LaButti K."/>
            <person name="Andreopoulos B."/>
            <person name="Lipzen A."/>
            <person name="Chen C."/>
            <person name="Yan M."/>
            <person name="Daum C."/>
            <person name="Ng V."/>
            <person name="Clum A."/>
            <person name="Steindorff A."/>
            <person name="Ohm R.A."/>
            <person name="Martin F."/>
            <person name="Silar P."/>
            <person name="Natvig D.O."/>
            <person name="Lalanne C."/>
            <person name="Gautier V."/>
            <person name="Ament-Velasquez S.L."/>
            <person name="Kruys A."/>
            <person name="Hutchinson M.I."/>
            <person name="Powell A.J."/>
            <person name="Barry K."/>
            <person name="Miller A.N."/>
            <person name="Grigoriev I.V."/>
            <person name="Debuchy R."/>
            <person name="Gladieux P."/>
            <person name="Hiltunen Thoren M."/>
            <person name="Johannesson H."/>
        </authorList>
    </citation>
    <scope>NUCLEOTIDE SEQUENCE</scope>
    <source>
        <strain evidence="2">CBS 314.62</strain>
    </source>
</reference>
<dbReference type="SUPFAM" id="SSF55729">
    <property type="entry name" value="Acyl-CoA N-acyltransferases (Nat)"/>
    <property type="match status" value="1"/>
</dbReference>
<accession>A0AAE0WYM9</accession>
<feature type="domain" description="N-acetyltransferase" evidence="1">
    <location>
        <begin position="45"/>
        <end position="205"/>
    </location>
</feature>
<keyword evidence="3" id="KW-1185">Reference proteome</keyword>
<evidence type="ECO:0000313" key="3">
    <source>
        <dbReference type="Proteomes" id="UP001270362"/>
    </source>
</evidence>
<dbReference type="EMBL" id="JAULSO010000009">
    <property type="protein sequence ID" value="KAK3680826.1"/>
    <property type="molecule type" value="Genomic_DNA"/>
</dbReference>
<dbReference type="PANTHER" id="PTHR42791">
    <property type="entry name" value="GNAT FAMILY ACETYLTRANSFERASE"/>
    <property type="match status" value="1"/>
</dbReference>
<sequence>MGFTVLPALIPDIRAVYDAYFAAFAADPDGKLLLEIVFPGGYTSEKFRTAHTAGILSWWHTSATQHTFKCIDSSTGAVAGMALFDVFVNGEKDRQNHGVPWLEGEQRDRAEQVLNPLWEAREKVMGGRSYIYVHAIAVNPAYQGRGAGATIVQSLLDLGNQSQLPIYLESTAAAERLYGKMGFQRLPKEMASVVHEAKVLGIDADVEVPLMMKQPSAPRL</sequence>
<dbReference type="Gene3D" id="3.40.630.30">
    <property type="match status" value="1"/>
</dbReference>